<dbReference type="EMBL" id="JAGIXG020000037">
    <property type="protein sequence ID" value="KAI6780090.1"/>
    <property type="molecule type" value="Genomic_DNA"/>
</dbReference>
<evidence type="ECO:0000313" key="2">
    <source>
        <dbReference type="EMBL" id="KAI6780090.1"/>
    </source>
</evidence>
<organism evidence="2 3">
    <name type="scientific">Emericellopsis cladophorae</name>
    <dbReference type="NCBI Taxonomy" id="2686198"/>
    <lineage>
        <taxon>Eukaryota</taxon>
        <taxon>Fungi</taxon>
        <taxon>Dikarya</taxon>
        <taxon>Ascomycota</taxon>
        <taxon>Pezizomycotina</taxon>
        <taxon>Sordariomycetes</taxon>
        <taxon>Hypocreomycetidae</taxon>
        <taxon>Hypocreales</taxon>
        <taxon>Bionectriaceae</taxon>
        <taxon>Emericellopsis</taxon>
    </lineage>
</organism>
<name>A0A9P9XZ31_9HYPO</name>
<comment type="caution">
    <text evidence="2">The sequence shown here is derived from an EMBL/GenBank/DDBJ whole genome shotgun (WGS) entry which is preliminary data.</text>
</comment>
<evidence type="ECO:0000313" key="3">
    <source>
        <dbReference type="Proteomes" id="UP001055219"/>
    </source>
</evidence>
<dbReference type="GeneID" id="75830711"/>
<feature type="compositionally biased region" description="Basic and acidic residues" evidence="1">
    <location>
        <begin position="7"/>
        <end position="20"/>
    </location>
</feature>
<reference evidence="2" key="1">
    <citation type="journal article" date="2021" name="J Fungi (Basel)">
        <title>Genomic and Metabolomic Analyses of the Marine Fungus Emericellopsis cladophorae: Insights into Saltwater Adaptability Mechanisms and Its Biosynthetic Potential.</title>
        <authorList>
            <person name="Goncalves M.F.M."/>
            <person name="Hilario S."/>
            <person name="Van de Peer Y."/>
            <person name="Esteves A.C."/>
            <person name="Alves A."/>
        </authorList>
    </citation>
    <scope>NUCLEOTIDE SEQUENCE</scope>
    <source>
        <strain evidence="2">MUM 19.33</strain>
    </source>
</reference>
<accession>A0A9P9XZ31</accession>
<keyword evidence="3" id="KW-1185">Reference proteome</keyword>
<proteinExistence type="predicted"/>
<protein>
    <submittedName>
        <fullName evidence="2">Uncharacterized protein</fullName>
    </submittedName>
</protein>
<evidence type="ECO:0000256" key="1">
    <source>
        <dbReference type="SAM" id="MobiDB-lite"/>
    </source>
</evidence>
<dbReference type="OrthoDB" id="3431997at2759"/>
<sequence>MGLVERLSTKYPDEKSEGHLTSDGQGPPPYSPASSADLSAPSSLSSAPGTTLKLPQSFWLDYRWHSSTSFIGAEKGERDFAVTVPSRMNCFAHRAITLRDGSAKDSPALVSVKGQKGSLGRRSVISLPSMGEEDPGQDIVGAFGPGGSSKGFDVTLENGTVEHFEWRRSMGDEVKNLASGCQGWKLVRMDSPYTLAGGKEDFPPGYTSDGREVVAAAAYPKMFRNSPRFEFLGSGARGEMGVRFELVAAISFVRMYEIAMEQASAGSASS</sequence>
<gene>
    <name evidence="2" type="ORF">J7T54_004222</name>
</gene>
<feature type="region of interest" description="Disordered" evidence="1">
    <location>
        <begin position="1"/>
        <end position="49"/>
    </location>
</feature>
<dbReference type="AlphaFoldDB" id="A0A9P9XZ31"/>
<dbReference type="RefSeq" id="XP_051360946.1">
    <property type="nucleotide sequence ID" value="XM_051507889.1"/>
</dbReference>
<dbReference type="Proteomes" id="UP001055219">
    <property type="component" value="Unassembled WGS sequence"/>
</dbReference>
<feature type="compositionally biased region" description="Low complexity" evidence="1">
    <location>
        <begin position="32"/>
        <end position="48"/>
    </location>
</feature>
<reference evidence="2" key="2">
    <citation type="submission" date="2022-07" db="EMBL/GenBank/DDBJ databases">
        <authorList>
            <person name="Goncalves M.F.M."/>
            <person name="Hilario S."/>
            <person name="Van De Peer Y."/>
            <person name="Esteves A.C."/>
            <person name="Alves A."/>
        </authorList>
    </citation>
    <scope>NUCLEOTIDE SEQUENCE</scope>
    <source>
        <strain evidence="2">MUM 19.33</strain>
    </source>
</reference>